<reference evidence="10 11" key="1">
    <citation type="submission" date="2023-03" db="EMBL/GenBank/DDBJ databases">
        <title>Paludisphaera mucosa sp. nov. a novel planctomycete from northern fen.</title>
        <authorList>
            <person name="Ivanova A."/>
        </authorList>
    </citation>
    <scope>NUCLEOTIDE SEQUENCE [LARGE SCALE GENOMIC DNA]</scope>
    <source>
        <strain evidence="10 11">Pla2</strain>
    </source>
</reference>
<dbReference type="PROSITE" id="PS50011">
    <property type="entry name" value="PROTEIN_KINASE_DOM"/>
    <property type="match status" value="1"/>
</dbReference>
<dbReference type="PRINTS" id="PR00320">
    <property type="entry name" value="GPROTEINBRPT"/>
</dbReference>
<evidence type="ECO:0000256" key="2">
    <source>
        <dbReference type="ARBA" id="ARBA00022574"/>
    </source>
</evidence>
<evidence type="ECO:0000256" key="5">
    <source>
        <dbReference type="ARBA" id="ARBA00022840"/>
    </source>
</evidence>
<feature type="compositionally biased region" description="Basic and acidic residues" evidence="8">
    <location>
        <begin position="9"/>
        <end position="20"/>
    </location>
</feature>
<dbReference type="InterPro" id="IPR036322">
    <property type="entry name" value="WD40_repeat_dom_sf"/>
</dbReference>
<dbReference type="InterPro" id="IPR017441">
    <property type="entry name" value="Protein_kinase_ATP_BS"/>
</dbReference>
<protein>
    <submittedName>
        <fullName evidence="10">Protein kinase</fullName>
    </submittedName>
</protein>
<dbReference type="InterPro" id="IPR001680">
    <property type="entry name" value="WD40_rpt"/>
</dbReference>
<dbReference type="GO" id="GO:0016301">
    <property type="term" value="F:kinase activity"/>
    <property type="evidence" value="ECO:0007669"/>
    <property type="project" value="UniProtKB-KW"/>
</dbReference>
<feature type="repeat" description="WD" evidence="6">
    <location>
        <begin position="645"/>
        <end position="686"/>
    </location>
</feature>
<keyword evidence="10" id="KW-0418">Kinase</keyword>
<dbReference type="SMART" id="SM00220">
    <property type="entry name" value="S_TKc"/>
    <property type="match status" value="1"/>
</dbReference>
<dbReference type="InterPro" id="IPR019775">
    <property type="entry name" value="WD40_repeat_CS"/>
</dbReference>
<dbReference type="PROSITE" id="PS00678">
    <property type="entry name" value="WD_REPEATS_1"/>
    <property type="match status" value="6"/>
</dbReference>
<gene>
    <name evidence="10" type="ORF">PZE19_24415</name>
</gene>
<dbReference type="InterPro" id="IPR011009">
    <property type="entry name" value="Kinase-like_dom_sf"/>
</dbReference>
<keyword evidence="3" id="KW-0677">Repeat</keyword>
<evidence type="ECO:0000256" key="3">
    <source>
        <dbReference type="ARBA" id="ARBA00022737"/>
    </source>
</evidence>
<accession>A0ABT6FHS1</accession>
<keyword evidence="10" id="KW-0808">Transferase</keyword>
<dbReference type="Gene3D" id="1.10.510.10">
    <property type="entry name" value="Transferase(Phosphotransferase) domain 1"/>
    <property type="match status" value="1"/>
</dbReference>
<feature type="repeat" description="WD" evidence="6">
    <location>
        <begin position="688"/>
        <end position="720"/>
    </location>
</feature>
<evidence type="ECO:0000313" key="11">
    <source>
        <dbReference type="Proteomes" id="UP001216907"/>
    </source>
</evidence>
<dbReference type="PANTHER" id="PTHR19848">
    <property type="entry name" value="WD40 REPEAT PROTEIN"/>
    <property type="match status" value="1"/>
</dbReference>
<dbReference type="Proteomes" id="UP001216907">
    <property type="component" value="Unassembled WGS sequence"/>
</dbReference>
<dbReference type="PROSITE" id="PS00108">
    <property type="entry name" value="PROTEIN_KINASE_ST"/>
    <property type="match status" value="1"/>
</dbReference>
<evidence type="ECO:0000313" key="10">
    <source>
        <dbReference type="EMBL" id="MDG3006928.1"/>
    </source>
</evidence>
<proteinExistence type="predicted"/>
<feature type="repeat" description="WD" evidence="6">
    <location>
        <begin position="773"/>
        <end position="814"/>
    </location>
</feature>
<evidence type="ECO:0000256" key="6">
    <source>
        <dbReference type="PROSITE-ProRule" id="PRU00221"/>
    </source>
</evidence>
<keyword evidence="1" id="KW-0723">Serine/threonine-protein kinase</keyword>
<feature type="repeat" description="WD" evidence="6">
    <location>
        <begin position="1120"/>
        <end position="1157"/>
    </location>
</feature>
<evidence type="ECO:0000256" key="1">
    <source>
        <dbReference type="ARBA" id="ARBA00022527"/>
    </source>
</evidence>
<keyword evidence="2 6" id="KW-0853">WD repeat</keyword>
<feature type="region of interest" description="Disordered" evidence="8">
    <location>
        <begin position="1"/>
        <end position="38"/>
    </location>
</feature>
<dbReference type="CDD" id="cd14014">
    <property type="entry name" value="STKc_PknB_like"/>
    <property type="match status" value="1"/>
</dbReference>
<dbReference type="Gene3D" id="3.30.200.20">
    <property type="entry name" value="Phosphorylase Kinase, domain 1"/>
    <property type="match status" value="1"/>
</dbReference>
<dbReference type="PANTHER" id="PTHR19848:SF8">
    <property type="entry name" value="F-BOX AND WD REPEAT DOMAIN CONTAINING 7"/>
    <property type="match status" value="1"/>
</dbReference>
<evidence type="ECO:0000259" key="9">
    <source>
        <dbReference type="PROSITE" id="PS50011"/>
    </source>
</evidence>
<feature type="repeat" description="WD" evidence="6">
    <location>
        <begin position="552"/>
        <end position="585"/>
    </location>
</feature>
<dbReference type="CDD" id="cd00200">
    <property type="entry name" value="WD40"/>
    <property type="match status" value="2"/>
</dbReference>
<dbReference type="InterPro" id="IPR008271">
    <property type="entry name" value="Ser/Thr_kinase_AS"/>
</dbReference>
<dbReference type="InterPro" id="IPR000719">
    <property type="entry name" value="Prot_kinase_dom"/>
</dbReference>
<feature type="repeat" description="WD" evidence="6">
    <location>
        <begin position="731"/>
        <end position="772"/>
    </location>
</feature>
<dbReference type="InterPro" id="IPR001245">
    <property type="entry name" value="Ser-Thr/Tyr_kinase_cat_dom"/>
</dbReference>
<feature type="compositionally biased region" description="Low complexity" evidence="8">
    <location>
        <begin position="204"/>
        <end position="219"/>
    </location>
</feature>
<feature type="repeat" description="WD" evidence="6">
    <location>
        <begin position="871"/>
        <end position="903"/>
    </location>
</feature>
<evidence type="ECO:0000256" key="4">
    <source>
        <dbReference type="ARBA" id="ARBA00022741"/>
    </source>
</evidence>
<dbReference type="PROSITE" id="PS50082">
    <property type="entry name" value="WD_REPEATS_2"/>
    <property type="match status" value="12"/>
</dbReference>
<dbReference type="Pfam" id="PF07714">
    <property type="entry name" value="PK_Tyr_Ser-Thr"/>
    <property type="match status" value="1"/>
</dbReference>
<dbReference type="PROSITE" id="PS50294">
    <property type="entry name" value="WD_REPEATS_REGION"/>
    <property type="match status" value="8"/>
</dbReference>
<sequence length="1157" mass="123779">MIALGCDPDDSRGDHPRTDADASAGPAQEAPAPPRSFGDYRIVREVGRGGMGVVYEAWQVSLGRRVALKVLSHGLGDARRRRRFEREARSAGRLHHTNIVPVFGVGEHEGTPYYVMQFITGVGLDAVLDRSRRAPFRMASTDELSGSTAAWDPTEGHAGDVAGDEPTALVEIPLGGSASDTHRDSAFGFVGPPRDPVRGGGPPGAVAAHDAPAETPAPAEAKDDEAGPDRWKWIARLGVQAASGLEFAHSQGVLHRDVKPSNLMLDERGTVWVTDFGLARWGEYQDLTQSDDVVGTLRYMAPEALDGVYDRSGDVYGLGLTLYELLGRRPAFDERDRARLIRQVSQASPPPLRKLDRRIPIDLATVVHKAIERRPEDRYASAAALEADLQRFLEDRPVLARRASLAERYWRWARRNPTIAILGGLLTAVLVTATAASLVAASRFRSQAEVQRGLAEEREAGRLEARKARDEEAEAHRLADAALGNLKAARDELHQTLYATRSNLAAAAWGGDDYGPYRKLLDLMRPRPGEADLRGWEWRYLRGLDGEERLTVRERGEAFVAVAARPDGTSFATLGLDGTIRVWGLVDGRAGWVVEAPNPRNRPSDLRRGVHALAYSPDGRRIAGPGGDGLVGIYDAATGERLRTLGEGRAAVLSLAWSPDGSRLAAAYATHVVHIWDPETGVELPSLPGGHRSSIAAIAVSPDGRVAATGGLDGLVMIWSYGETPGLHRTLAGHEGDVRAVAFSPEGSRLISGGLDGSIRIWDVATGALLTVIQAHKGGVLSLACPRSGGWIASGGNDDAVRVWDADSGRLIHRFLGHTEGVRTLAIAPDGRSLISASTEGVAKVWEPLSPTRPRTLQTQTMLAPTGGAGALALSPDGQLLASGHLDAFTRIWNAKSGVLLQEFKGFPSSVRSLAFSPDGRLLASAGGDPDAPPALRGAVTIWDVAKARPVQTYTGHDGVVDEVVFLADASLIASAGGDHKIHVWDAETGRLRMTLEGHSDAVRRLALSRDGRTLASGADDDAMKLWDLPSGVLKSTIPLGGDVLALAFSDDGRWLASAVRDGPLQVWNPAAPEFPHTLEGHVRHVTCLGFTPDGRLVSGGLDRSVRVWDVAEKRSLLTLEDHSTPVTALAVGRNGDLVSSAALDHTIKLREAPPAE</sequence>
<dbReference type="InterPro" id="IPR020472">
    <property type="entry name" value="WD40_PAC1"/>
</dbReference>
<dbReference type="PROSITE" id="PS00107">
    <property type="entry name" value="PROTEIN_KINASE_ATP"/>
    <property type="match status" value="1"/>
</dbReference>
<name>A0ABT6FHS1_9BACT</name>
<feature type="binding site" evidence="7">
    <location>
        <position position="69"/>
    </location>
    <ligand>
        <name>ATP</name>
        <dbReference type="ChEBI" id="CHEBI:30616"/>
    </ligand>
</feature>
<dbReference type="EMBL" id="JARRAG010000002">
    <property type="protein sequence ID" value="MDG3006928.1"/>
    <property type="molecule type" value="Genomic_DNA"/>
</dbReference>
<dbReference type="Pfam" id="PF00400">
    <property type="entry name" value="WD40"/>
    <property type="match status" value="12"/>
</dbReference>
<feature type="domain" description="Protein kinase" evidence="9">
    <location>
        <begin position="40"/>
        <end position="393"/>
    </location>
</feature>
<keyword evidence="11" id="KW-1185">Reference proteome</keyword>
<dbReference type="SUPFAM" id="SSF50978">
    <property type="entry name" value="WD40 repeat-like"/>
    <property type="match status" value="2"/>
</dbReference>
<dbReference type="SMART" id="SM00320">
    <property type="entry name" value="WD40"/>
    <property type="match status" value="14"/>
</dbReference>
<evidence type="ECO:0000256" key="7">
    <source>
        <dbReference type="PROSITE-ProRule" id="PRU10141"/>
    </source>
</evidence>
<dbReference type="InterPro" id="IPR015943">
    <property type="entry name" value="WD40/YVTN_repeat-like_dom_sf"/>
</dbReference>
<feature type="region of interest" description="Disordered" evidence="8">
    <location>
        <begin position="195"/>
        <end position="226"/>
    </location>
</feature>
<dbReference type="Gene3D" id="2.130.10.10">
    <property type="entry name" value="YVTN repeat-like/Quinoprotein amine dehydrogenase"/>
    <property type="match status" value="4"/>
</dbReference>
<keyword evidence="4 7" id="KW-0547">Nucleotide-binding</keyword>
<dbReference type="RefSeq" id="WP_277863219.1">
    <property type="nucleotide sequence ID" value="NZ_JARRAG010000002.1"/>
</dbReference>
<evidence type="ECO:0000256" key="8">
    <source>
        <dbReference type="SAM" id="MobiDB-lite"/>
    </source>
</evidence>
<feature type="repeat" description="WD" evidence="6">
    <location>
        <begin position="1079"/>
        <end position="1119"/>
    </location>
</feature>
<comment type="caution">
    <text evidence="10">The sequence shown here is derived from an EMBL/GenBank/DDBJ whole genome shotgun (WGS) entry which is preliminary data.</text>
</comment>
<keyword evidence="5 7" id="KW-0067">ATP-binding</keyword>
<feature type="repeat" description="WD" evidence="6">
    <location>
        <begin position="1044"/>
        <end position="1069"/>
    </location>
</feature>
<feature type="repeat" description="WD" evidence="6">
    <location>
        <begin position="996"/>
        <end position="1037"/>
    </location>
</feature>
<feature type="repeat" description="WD" evidence="6">
    <location>
        <begin position="954"/>
        <end position="995"/>
    </location>
</feature>
<dbReference type="SUPFAM" id="SSF56112">
    <property type="entry name" value="Protein kinase-like (PK-like)"/>
    <property type="match status" value="1"/>
</dbReference>
<feature type="repeat" description="WD" evidence="6">
    <location>
        <begin position="815"/>
        <end position="847"/>
    </location>
</feature>
<organism evidence="10 11">
    <name type="scientific">Paludisphaera mucosa</name>
    <dbReference type="NCBI Taxonomy" id="3030827"/>
    <lineage>
        <taxon>Bacteria</taxon>
        <taxon>Pseudomonadati</taxon>
        <taxon>Planctomycetota</taxon>
        <taxon>Planctomycetia</taxon>
        <taxon>Isosphaerales</taxon>
        <taxon>Isosphaeraceae</taxon>
        <taxon>Paludisphaera</taxon>
    </lineage>
</organism>